<proteinExistence type="predicted"/>
<comment type="caution">
    <text evidence="1">The sequence shown here is derived from an EMBL/GenBank/DDBJ whole genome shotgun (WGS) entry which is preliminary data.</text>
</comment>
<feature type="non-terminal residue" evidence="1">
    <location>
        <position position="49"/>
    </location>
</feature>
<evidence type="ECO:0000313" key="2">
    <source>
        <dbReference type="Proteomes" id="UP000789405"/>
    </source>
</evidence>
<protein>
    <submittedName>
        <fullName evidence="1">17609_t:CDS:1</fullName>
    </submittedName>
</protein>
<dbReference type="AlphaFoldDB" id="A0A9N9HVS8"/>
<accession>A0A9N9HVS8</accession>
<organism evidence="1 2">
    <name type="scientific">Dentiscutata erythropus</name>
    <dbReference type="NCBI Taxonomy" id="1348616"/>
    <lineage>
        <taxon>Eukaryota</taxon>
        <taxon>Fungi</taxon>
        <taxon>Fungi incertae sedis</taxon>
        <taxon>Mucoromycota</taxon>
        <taxon>Glomeromycotina</taxon>
        <taxon>Glomeromycetes</taxon>
        <taxon>Diversisporales</taxon>
        <taxon>Gigasporaceae</taxon>
        <taxon>Dentiscutata</taxon>
    </lineage>
</organism>
<reference evidence="1" key="1">
    <citation type="submission" date="2021-06" db="EMBL/GenBank/DDBJ databases">
        <authorList>
            <person name="Kallberg Y."/>
            <person name="Tangrot J."/>
            <person name="Rosling A."/>
        </authorList>
    </citation>
    <scope>NUCLEOTIDE SEQUENCE</scope>
    <source>
        <strain evidence="1">MA453B</strain>
    </source>
</reference>
<dbReference type="EMBL" id="CAJVPY010009355">
    <property type="protein sequence ID" value="CAG8707770.1"/>
    <property type="molecule type" value="Genomic_DNA"/>
</dbReference>
<name>A0A9N9HVS8_9GLOM</name>
<dbReference type="Proteomes" id="UP000789405">
    <property type="component" value="Unassembled WGS sequence"/>
</dbReference>
<keyword evidence="2" id="KW-1185">Reference proteome</keyword>
<sequence length="49" mass="5878">MIGISTLRAHIETKHNLEVSTKQYNQQIAKHLFDLQTQTKHTRYLLEWI</sequence>
<gene>
    <name evidence="1" type="ORF">DERYTH_LOCUS13389</name>
</gene>
<evidence type="ECO:0000313" key="1">
    <source>
        <dbReference type="EMBL" id="CAG8707770.1"/>
    </source>
</evidence>